<dbReference type="Pfam" id="PF05954">
    <property type="entry name" value="Phage_GPD"/>
    <property type="match status" value="1"/>
</dbReference>
<dbReference type="Gene3D" id="2.30.110.50">
    <property type="match status" value="1"/>
</dbReference>
<dbReference type="GO" id="GO:0006629">
    <property type="term" value="P:lipid metabolic process"/>
    <property type="evidence" value="ECO:0007669"/>
    <property type="project" value="InterPro"/>
</dbReference>
<dbReference type="InterPro" id="IPR029058">
    <property type="entry name" value="AB_hydrolase_fold"/>
</dbReference>
<evidence type="ECO:0000313" key="3">
    <source>
        <dbReference type="Proteomes" id="UP000006045"/>
    </source>
</evidence>
<gene>
    <name evidence="2" type="ORF">I1A_005176</name>
</gene>
<evidence type="ECO:0000259" key="1">
    <source>
        <dbReference type="Pfam" id="PF01764"/>
    </source>
</evidence>
<dbReference type="Pfam" id="PF01764">
    <property type="entry name" value="Lipase_3"/>
    <property type="match status" value="1"/>
</dbReference>
<evidence type="ECO:0000313" key="2">
    <source>
        <dbReference type="EMBL" id="EJZ60811.1"/>
    </source>
</evidence>
<dbReference type="SUPFAM" id="SSF69279">
    <property type="entry name" value="Phage tail proteins"/>
    <property type="match status" value="1"/>
</dbReference>
<sequence length="202" mass="22763">MFSTGSCAPFTLQNPGFRHDFKVLAFDGAEAISCLYAIRVELASERADIDLESLLSQPAFLQFGFDNEGIHGRIEDVRVGESGKRLTHYELTLMPALRYLQFSHDQRVFQNLTVERLYSGQKLLITGHSLGGAIVLILSEMLRRDPQYSPDILLYTYGAPRASDSTFINSVQPLVHHRIVNLDELLRQTQADAYRKRSGTNS</sequence>
<proteinExistence type="predicted"/>
<feature type="domain" description="Fungal lipase-type" evidence="1">
    <location>
        <begin position="117"/>
        <end position="182"/>
    </location>
</feature>
<dbReference type="RefSeq" id="WP_003229590.1">
    <property type="nucleotide sequence ID" value="NZ_CM001561.1"/>
</dbReference>
<dbReference type="InterPro" id="IPR002921">
    <property type="entry name" value="Fungal_lipase-type"/>
</dbReference>
<protein>
    <recommendedName>
        <fullName evidence="1">Fungal lipase-type domain-containing protein</fullName>
    </recommendedName>
</protein>
<accession>A0A7U9CVD8</accession>
<name>A0A7U9CVD8_PSEFL</name>
<dbReference type="EMBL" id="CM001561">
    <property type="protein sequence ID" value="EJZ60811.1"/>
    <property type="molecule type" value="Genomic_DNA"/>
</dbReference>
<dbReference type="Proteomes" id="UP000006045">
    <property type="component" value="Chromosome"/>
</dbReference>
<dbReference type="SUPFAM" id="SSF53474">
    <property type="entry name" value="alpha/beta-Hydrolases"/>
    <property type="match status" value="1"/>
</dbReference>
<dbReference type="AlphaFoldDB" id="A0A7U9CVD8"/>
<reference evidence="2 3" key="1">
    <citation type="submission" date="2012-08" db="EMBL/GenBank/DDBJ databases">
        <title>The genome of cave-isolated P. fluorescens strain R124 demonstrates phenotypic adaptation to the mineral environment.</title>
        <authorList>
            <person name="Barton M.D."/>
            <person name="Petronio M."/>
            <person name="Giarrizzo J.G."/>
            <person name="Bowling B.V."/>
            <person name="Barton H.A."/>
        </authorList>
    </citation>
    <scope>NUCLEOTIDE SEQUENCE [LARGE SCALE GENOMIC DNA]</scope>
    <source>
        <strain evidence="2 3">R124</strain>
    </source>
</reference>
<organism evidence="2 3">
    <name type="scientific">Pseudomonas fluorescens R124</name>
    <dbReference type="NCBI Taxonomy" id="743713"/>
    <lineage>
        <taxon>Bacteria</taxon>
        <taxon>Pseudomonadati</taxon>
        <taxon>Pseudomonadota</taxon>
        <taxon>Gammaproteobacteria</taxon>
        <taxon>Pseudomonadales</taxon>
        <taxon>Pseudomonadaceae</taxon>
        <taxon>Pseudomonas</taxon>
    </lineage>
</organism>